<keyword evidence="3" id="KW-1185">Reference proteome</keyword>
<evidence type="ECO:0000256" key="1">
    <source>
        <dbReference type="SAM" id="Phobius"/>
    </source>
</evidence>
<dbReference type="OrthoDB" id="30968at2157"/>
<sequence length="257" mass="29180">MTAELLEFALWYIFPAAIFIFIAGATYRLLRYVFLFRRGVYVHRKTSAGHKVSGLIWTFLRSSVFSVKWNAPEVVGGLIALHVLGLILLVFLLAHHVAYLSYLFPPYGILWPLALPINPISSYLAYTTPQSVVAEAGSIWGPLTIILNGDVLTAMALIGITYKMVEKVYHKLRGTPHVRWGDLIIWPLLFTIVITGLLATHHVFPGIETYRLILGLHIASAALFLVLMPFTKLFHFVWNFWYGKLHEWYDLVVKRGA</sequence>
<dbReference type="EMBL" id="CP000561">
    <property type="protein sequence ID" value="ABO08994.1"/>
    <property type="molecule type" value="Genomic_DNA"/>
</dbReference>
<feature type="transmembrane region" description="Helical" evidence="1">
    <location>
        <begin position="183"/>
        <end position="204"/>
    </location>
</feature>
<evidence type="ECO:0000313" key="3">
    <source>
        <dbReference type="Proteomes" id="UP000001431"/>
    </source>
</evidence>
<feature type="transmembrane region" description="Helical" evidence="1">
    <location>
        <begin position="210"/>
        <end position="230"/>
    </location>
</feature>
<name>A3MWH7_PYRCJ</name>
<evidence type="ECO:0000313" key="2">
    <source>
        <dbReference type="EMBL" id="ABO08994.1"/>
    </source>
</evidence>
<dbReference type="KEGG" id="pcl:Pcal_1576"/>
<dbReference type="Proteomes" id="UP000001431">
    <property type="component" value="Chromosome"/>
</dbReference>
<feature type="transmembrane region" description="Helical" evidence="1">
    <location>
        <begin position="75"/>
        <end position="95"/>
    </location>
</feature>
<keyword evidence="1" id="KW-0812">Transmembrane</keyword>
<organism evidence="2 3">
    <name type="scientific">Pyrobaculum calidifontis (strain DSM 21063 / JCM 11548 / VA1)</name>
    <dbReference type="NCBI Taxonomy" id="410359"/>
    <lineage>
        <taxon>Archaea</taxon>
        <taxon>Thermoproteota</taxon>
        <taxon>Thermoprotei</taxon>
        <taxon>Thermoproteales</taxon>
        <taxon>Thermoproteaceae</taxon>
        <taxon>Pyrobaculum</taxon>
    </lineage>
</organism>
<feature type="transmembrane region" description="Helical" evidence="1">
    <location>
        <begin position="107"/>
        <end position="126"/>
    </location>
</feature>
<dbReference type="STRING" id="410359.Pcal_1576"/>
<dbReference type="eggNOG" id="arCOG06072">
    <property type="taxonomic scope" value="Archaea"/>
</dbReference>
<dbReference type="SUPFAM" id="SSF103501">
    <property type="entry name" value="Respiratory nitrate reductase 1 gamma chain"/>
    <property type="match status" value="1"/>
</dbReference>
<dbReference type="AlphaFoldDB" id="A3MWH7"/>
<keyword evidence="1" id="KW-1133">Transmembrane helix</keyword>
<dbReference type="GeneID" id="4909687"/>
<dbReference type="RefSeq" id="WP_011850252.1">
    <property type="nucleotide sequence ID" value="NC_009073.1"/>
</dbReference>
<dbReference type="InterPro" id="IPR036197">
    <property type="entry name" value="NarG-like_sf"/>
</dbReference>
<feature type="transmembrane region" description="Helical" evidence="1">
    <location>
        <begin position="12"/>
        <end position="30"/>
    </location>
</feature>
<dbReference type="HOGENOM" id="CLU_1080177_0_0_2"/>
<keyword evidence="1" id="KW-0472">Membrane</keyword>
<reference evidence="2" key="1">
    <citation type="submission" date="2007-02" db="EMBL/GenBank/DDBJ databases">
        <title>Complete sequence of Pyrobaculum calidifontis JCM 11548.</title>
        <authorList>
            <consortium name="US DOE Joint Genome Institute"/>
            <person name="Copeland A."/>
            <person name="Lucas S."/>
            <person name="Lapidus A."/>
            <person name="Barry K."/>
            <person name="Glavina del Rio T."/>
            <person name="Dalin E."/>
            <person name="Tice H."/>
            <person name="Pitluck S."/>
            <person name="Chain P."/>
            <person name="Malfatti S."/>
            <person name="Shin M."/>
            <person name="Vergez L."/>
            <person name="Schmutz J."/>
            <person name="Larimer F."/>
            <person name="Land M."/>
            <person name="Hauser L."/>
            <person name="Kyrpides N."/>
            <person name="Mikhailova N."/>
            <person name="Cozen A.E."/>
            <person name="Fitz-Gibbon S.T."/>
            <person name="House C.H."/>
            <person name="Saltikov C."/>
            <person name="Lowe T.M."/>
            <person name="Richardson P."/>
        </authorList>
    </citation>
    <scope>NUCLEOTIDE SEQUENCE [LARGE SCALE GENOMIC DNA]</scope>
    <source>
        <strain evidence="2">JCM 11548</strain>
    </source>
</reference>
<proteinExistence type="predicted"/>
<accession>A3MWH7</accession>
<feature type="transmembrane region" description="Helical" evidence="1">
    <location>
        <begin position="138"/>
        <end position="162"/>
    </location>
</feature>
<protein>
    <submittedName>
        <fullName evidence="2">Uncharacterized protein</fullName>
    </submittedName>
</protein>
<gene>
    <name evidence="2" type="ordered locus">Pcal_1576</name>
</gene>